<dbReference type="PROSITE" id="PS51745">
    <property type="entry name" value="PB1"/>
    <property type="match status" value="1"/>
</dbReference>
<evidence type="ECO:0000256" key="8">
    <source>
        <dbReference type="PROSITE-ProRule" id="PRU00071"/>
    </source>
</evidence>
<accession>H9B4E2</accession>
<dbReference type="PANTHER" id="PTHR31384">
    <property type="entry name" value="AUXIN RESPONSE FACTOR 4-RELATED"/>
    <property type="match status" value="1"/>
</dbReference>
<dbReference type="GO" id="GO:0006355">
    <property type="term" value="P:regulation of DNA-templated transcription"/>
    <property type="evidence" value="ECO:0007669"/>
    <property type="project" value="InterPro"/>
</dbReference>
<keyword evidence="8" id="KW-0863">Zinc-finger</keyword>
<keyword evidence="5 9" id="KW-0804">Transcription</keyword>
<evidence type="ECO:0000259" key="12">
    <source>
        <dbReference type="PROSITE" id="PS50884"/>
    </source>
</evidence>
<dbReference type="GO" id="GO:0008270">
    <property type="term" value="F:zinc ion binding"/>
    <property type="evidence" value="ECO:0007669"/>
    <property type="project" value="UniProtKB-KW"/>
</dbReference>
<dbReference type="InterPro" id="IPR044835">
    <property type="entry name" value="ARF_plant"/>
</dbReference>
<feature type="region of interest" description="Disordered" evidence="10">
    <location>
        <begin position="336"/>
        <end position="457"/>
    </location>
</feature>
<keyword evidence="3 9" id="KW-0805">Transcription regulation</keyword>
<dbReference type="SUPFAM" id="SSF101936">
    <property type="entry name" value="DNA-binding pseudobarrel domain"/>
    <property type="match status" value="1"/>
</dbReference>
<dbReference type="Pfam" id="PF02701">
    <property type="entry name" value="Zn_ribbon_Dof"/>
    <property type="match status" value="1"/>
</dbReference>
<feature type="domain" description="PB1" evidence="13">
    <location>
        <begin position="455"/>
        <end position="553"/>
    </location>
</feature>
<feature type="compositionally biased region" description="Polar residues" evidence="10">
    <location>
        <begin position="859"/>
        <end position="868"/>
    </location>
</feature>
<dbReference type="Pfam" id="PF02362">
    <property type="entry name" value="B3"/>
    <property type="match status" value="1"/>
</dbReference>
<dbReference type="SMART" id="SM01019">
    <property type="entry name" value="B3"/>
    <property type="match status" value="1"/>
</dbReference>
<feature type="compositionally biased region" description="Polar residues" evidence="10">
    <location>
        <begin position="378"/>
        <end position="387"/>
    </location>
</feature>
<comment type="subunit">
    <text evidence="9">Homodimers and heterodimers.</text>
</comment>
<dbReference type="AlphaFoldDB" id="H9B4E2"/>
<dbReference type="Gene3D" id="2.30.30.1040">
    <property type="match status" value="1"/>
</dbReference>
<gene>
    <name evidence="14" type="primary">ARF18-1</name>
</gene>
<evidence type="ECO:0000256" key="5">
    <source>
        <dbReference type="ARBA" id="ARBA00023163"/>
    </source>
</evidence>
<organism evidence="14">
    <name type="scientific">Brassica rapa subsp. pekinensis</name>
    <name type="common">Chinese cabbage</name>
    <name type="synonym">Brassica pekinensis</name>
    <dbReference type="NCBI Taxonomy" id="51351"/>
    <lineage>
        <taxon>Eukaryota</taxon>
        <taxon>Viridiplantae</taxon>
        <taxon>Streptophyta</taxon>
        <taxon>Embryophyta</taxon>
        <taxon>Tracheophyta</taxon>
        <taxon>Spermatophyta</taxon>
        <taxon>Magnoliopsida</taxon>
        <taxon>eudicotyledons</taxon>
        <taxon>Gunneridae</taxon>
        <taxon>Pentapetalae</taxon>
        <taxon>rosids</taxon>
        <taxon>malvids</taxon>
        <taxon>Brassicales</taxon>
        <taxon>Brassicaceae</taxon>
        <taxon>Brassiceae</taxon>
        <taxon>Brassica</taxon>
    </lineage>
</organism>
<dbReference type="PROSITE" id="PS50863">
    <property type="entry name" value="B3"/>
    <property type="match status" value="1"/>
</dbReference>
<reference evidence="14" key="1">
    <citation type="submission" date="2011-11" db="EMBL/GenBank/DDBJ databases">
        <title>Auxin response factor gene family in Brassica rapa.</title>
        <authorList>
            <person name="Yu H.J."/>
            <person name="Mun J.H."/>
            <person name="Chung H."/>
        </authorList>
    </citation>
    <scope>NUCLEOTIDE SEQUENCE</scope>
    <source>
        <tissue evidence="14">Mixed tissue of mature leaf</tissue>
    </source>
</reference>
<evidence type="ECO:0000256" key="9">
    <source>
        <dbReference type="RuleBase" id="RU004561"/>
    </source>
</evidence>
<keyword evidence="6 8" id="KW-0539">Nucleus</keyword>
<feature type="region of interest" description="Disordered" evidence="10">
    <location>
        <begin position="843"/>
        <end position="877"/>
    </location>
</feature>
<dbReference type="GO" id="GO:0005634">
    <property type="term" value="C:nucleus"/>
    <property type="evidence" value="ECO:0007669"/>
    <property type="project" value="UniProtKB-SubCell"/>
</dbReference>
<dbReference type="PANTHER" id="PTHR31384:SF81">
    <property type="entry name" value="AUXIN RESPONSE FACTOR 18"/>
    <property type="match status" value="1"/>
</dbReference>
<dbReference type="InterPro" id="IPR003851">
    <property type="entry name" value="Znf_Dof"/>
</dbReference>
<dbReference type="Gene3D" id="3.10.20.90">
    <property type="entry name" value="Phosphatidylinositol 3-kinase Catalytic Subunit, Chain A, domain 1"/>
    <property type="match status" value="1"/>
</dbReference>
<dbReference type="FunFam" id="2.40.330.10:FF:000001">
    <property type="entry name" value="Auxin response factor"/>
    <property type="match status" value="1"/>
</dbReference>
<keyword evidence="7 9" id="KW-0927">Auxin signaling pathway</keyword>
<dbReference type="InterPro" id="IPR007789">
    <property type="entry name" value="DUF688"/>
</dbReference>
<dbReference type="CDD" id="cd10017">
    <property type="entry name" value="B3_DNA"/>
    <property type="match status" value="1"/>
</dbReference>
<dbReference type="EMBL" id="JN979481">
    <property type="protein sequence ID" value="AFD01315.1"/>
    <property type="molecule type" value="mRNA"/>
</dbReference>
<dbReference type="PROSITE" id="PS01361">
    <property type="entry name" value="ZF_DOF_1"/>
    <property type="match status" value="1"/>
</dbReference>
<dbReference type="Pfam" id="PF05097">
    <property type="entry name" value="DUF688"/>
    <property type="match status" value="1"/>
</dbReference>
<keyword evidence="8" id="KW-0862">Zinc</keyword>
<evidence type="ECO:0000256" key="7">
    <source>
        <dbReference type="ARBA" id="ARBA00023294"/>
    </source>
</evidence>
<protein>
    <recommendedName>
        <fullName evidence="9">Auxin response factor</fullName>
    </recommendedName>
</protein>
<keyword evidence="4 8" id="KW-0238">DNA-binding</keyword>
<feature type="domain" description="Dof-type" evidence="12">
    <location>
        <begin position="804"/>
        <end position="858"/>
    </location>
</feature>
<dbReference type="InterPro" id="IPR010525">
    <property type="entry name" value="ARF_dom"/>
</dbReference>
<evidence type="ECO:0000259" key="13">
    <source>
        <dbReference type="PROSITE" id="PS51745"/>
    </source>
</evidence>
<dbReference type="Gene3D" id="2.40.330.10">
    <property type="entry name" value="DNA-binding pseudobarrel domain"/>
    <property type="match status" value="1"/>
</dbReference>
<dbReference type="InterPro" id="IPR033389">
    <property type="entry name" value="AUX/IAA_dom"/>
</dbReference>
<feature type="compositionally biased region" description="Low complexity" evidence="10">
    <location>
        <begin position="358"/>
        <end position="370"/>
    </location>
</feature>
<evidence type="ECO:0000256" key="10">
    <source>
        <dbReference type="SAM" id="MobiDB-lite"/>
    </source>
</evidence>
<dbReference type="InterPro" id="IPR003340">
    <property type="entry name" value="B3_DNA-bd"/>
</dbReference>
<dbReference type="GO" id="GO:0003677">
    <property type="term" value="F:DNA binding"/>
    <property type="evidence" value="ECO:0007669"/>
    <property type="project" value="UniProtKB-UniRule"/>
</dbReference>
<feature type="region of interest" description="Disordered" evidence="10">
    <location>
        <begin position="771"/>
        <end position="799"/>
    </location>
</feature>
<comment type="similarity">
    <text evidence="2 9">Belongs to the ARF family.</text>
</comment>
<dbReference type="InterPro" id="IPR053793">
    <property type="entry name" value="PB1-like"/>
</dbReference>
<feature type="region of interest" description="Disordered" evidence="10">
    <location>
        <begin position="995"/>
        <end position="1015"/>
    </location>
</feature>
<feature type="compositionally biased region" description="Low complexity" evidence="10">
    <location>
        <begin position="771"/>
        <end position="792"/>
    </location>
</feature>
<feature type="compositionally biased region" description="Polar residues" evidence="10">
    <location>
        <begin position="440"/>
        <end position="457"/>
    </location>
</feature>
<proteinExistence type="evidence at transcript level"/>
<evidence type="ECO:0000256" key="6">
    <source>
        <dbReference type="ARBA" id="ARBA00023242"/>
    </source>
</evidence>
<evidence type="ECO:0000313" key="14">
    <source>
        <dbReference type="EMBL" id="AFD01315.1"/>
    </source>
</evidence>
<dbReference type="SUPFAM" id="SSF54277">
    <property type="entry name" value="CAD &amp; PB1 domains"/>
    <property type="match status" value="1"/>
</dbReference>
<dbReference type="PROSITE" id="PS50884">
    <property type="entry name" value="ZF_DOF_2"/>
    <property type="match status" value="1"/>
</dbReference>
<comment type="function">
    <text evidence="9">Auxin response factors (ARFs) are transcriptional factors that bind specifically to the DNA sequence 5'-TGTCTC-3' found in the auxin-responsive promoter elements (AuxREs).</text>
</comment>
<evidence type="ECO:0000256" key="1">
    <source>
        <dbReference type="ARBA" id="ARBA00004123"/>
    </source>
</evidence>
<evidence type="ECO:0000256" key="3">
    <source>
        <dbReference type="ARBA" id="ARBA00023015"/>
    </source>
</evidence>
<name>H9B4E2_BRARP</name>
<feature type="domain" description="TF-B3" evidence="11">
    <location>
        <begin position="127"/>
        <end position="229"/>
    </location>
</feature>
<keyword evidence="8" id="KW-0479">Metal-binding</keyword>
<dbReference type="Pfam" id="PF02309">
    <property type="entry name" value="AUX_IAA"/>
    <property type="match status" value="2"/>
</dbReference>
<comment type="subcellular location">
    <subcellularLocation>
        <location evidence="1 8 9">Nucleus</location>
    </subcellularLocation>
</comment>
<dbReference type="FunFam" id="2.30.30.1040:FF:000001">
    <property type="entry name" value="Auxin response factor"/>
    <property type="match status" value="1"/>
</dbReference>
<evidence type="ECO:0000259" key="11">
    <source>
        <dbReference type="PROSITE" id="PS50863"/>
    </source>
</evidence>
<feature type="compositionally biased region" description="Basic and acidic residues" evidence="10">
    <location>
        <begin position="1002"/>
        <end position="1011"/>
    </location>
</feature>
<evidence type="ECO:0000256" key="2">
    <source>
        <dbReference type="ARBA" id="ARBA00007853"/>
    </source>
</evidence>
<evidence type="ECO:0000256" key="4">
    <source>
        <dbReference type="ARBA" id="ARBA00023125"/>
    </source>
</evidence>
<sequence length="1055" mass="118816">MANVDGDDSRSSFPSSYQDQLYTELWKACAGPLVEVPLVGERVFYFPQGHMEQLVASTNQGIESEKIPDFKLPPKILCQVLSVMLKAEHDTDEVYAQITLKPEEDQSEPTSLDPPIVEPTKQMFHSFVKILTASDTSTHGGFSVLRKHATECLPALDMTQAIPTQELVTRDLHGFEWRFKHIFRGQPRRHLLTTGWSTFVSSKRLVAGDAFVFLRGENGDLRVGVRRLARHQNTMPASVISSQSMHLGVLATASHAVNTQTMFLVFYKPRISQFIVSVNKYMEAMKHGFSLGTRFRMRFEGEESPERIFTGTIVGIGDLSSQWPASTWRSLQVQWDEPTTVQRPDKVSPWEIEPFLPSSPASTPSQQSQPKSKRSKPIESSSLSPGQASFLGVQAEPPPPPASSCYRLFGFDLTSNPPAPIPPDKQPMDTSEAAKCQDPITPSSVNEPKKQQTSRTRTKVQMQGIAVGRAVDLTLLKSYDELIKELEEMFEIQGQLLPRDKWIVVFTDDEGDMMLAGDDPWNEFCKMAKKIFIYSSDENLLPSSSWNDHKHQQERCLLWVLKMMKREEEEMIITSKLQLVLAAKSRKQQYTSSPVINHHVSLSLLSSPDDLSHSRASVPFAWEEEPGKPKQHTLLRVPPKYPKRLDLPPRLLLPREGTETPLACDHPRYLAALKRWFRLRKDRADDDNDVVGQCSLVVSSENENDKKITRTRSRLHCLYDVARCYLWFMDATKWTQGFQEMINVKPMDQMISNTNNNTSQQQQPTFITTTTRPNATAANGGSGGNNNNTAATMETRKARPQEKVNCPRCNSTNTKFCYYNNYSLTQPRYFCKGCRRYWTEGGSLRNVPVGGSSRKNKRSSTPLPSHSNPKLPDLNPPILFSSQIPNKSSKDLNLLSFPVMQDHHHGMSQFLHMPKIENNNTSSSIYASSSPVSALELLRSNGVSSRGMNTFLPGQMMDSNSVIYSSLGFPTMVDYKQSNNNLSFSIDHHQGIGNNTINSNQRTEDNNHTDDMNGASRILFPFSDMKELSSTTQDKSHGNNTYWSGMFTNTGGSSW</sequence>
<dbReference type="Pfam" id="PF06507">
    <property type="entry name" value="ARF_AD"/>
    <property type="match status" value="1"/>
</dbReference>
<dbReference type="GO" id="GO:0009734">
    <property type="term" value="P:auxin-activated signaling pathway"/>
    <property type="evidence" value="ECO:0007669"/>
    <property type="project" value="UniProtKB-KW"/>
</dbReference>
<dbReference type="InterPro" id="IPR015300">
    <property type="entry name" value="DNA-bd_pseudobarrel_sf"/>
</dbReference>